<protein>
    <recommendedName>
        <fullName evidence="1">DUF397 domain-containing protein</fullName>
    </recommendedName>
</protein>
<evidence type="ECO:0000313" key="2">
    <source>
        <dbReference type="EMBL" id="SHN34926.1"/>
    </source>
</evidence>
<keyword evidence="3" id="KW-1185">Reference proteome</keyword>
<dbReference type="Pfam" id="PF04149">
    <property type="entry name" value="DUF397"/>
    <property type="match status" value="1"/>
</dbReference>
<dbReference type="OrthoDB" id="4301277at2"/>
<feature type="domain" description="DUF397" evidence="1">
    <location>
        <begin position="5"/>
        <end position="57"/>
    </location>
</feature>
<gene>
    <name evidence="2" type="ORF">SAMN05443668_105325</name>
</gene>
<proteinExistence type="predicted"/>
<dbReference type="STRING" id="134849.SAMN05443668_105325"/>
<evidence type="ECO:0000313" key="3">
    <source>
        <dbReference type="Proteomes" id="UP000184440"/>
    </source>
</evidence>
<evidence type="ECO:0000259" key="1">
    <source>
        <dbReference type="Pfam" id="PF04149"/>
    </source>
</evidence>
<dbReference type="AlphaFoldDB" id="A0A1M7QT26"/>
<dbReference type="RefSeq" id="WP_073258904.1">
    <property type="nucleotide sequence ID" value="NZ_FRCS01000005.1"/>
</dbReference>
<organism evidence="2 3">
    <name type="scientific">Cryptosporangium aurantiacum</name>
    <dbReference type="NCBI Taxonomy" id="134849"/>
    <lineage>
        <taxon>Bacteria</taxon>
        <taxon>Bacillati</taxon>
        <taxon>Actinomycetota</taxon>
        <taxon>Actinomycetes</taxon>
        <taxon>Cryptosporangiales</taxon>
        <taxon>Cryptosporangiaceae</taxon>
        <taxon>Cryptosporangium</taxon>
    </lineage>
</organism>
<dbReference type="InterPro" id="IPR007278">
    <property type="entry name" value="DUF397"/>
</dbReference>
<dbReference type="Proteomes" id="UP000184440">
    <property type="component" value="Unassembled WGS sequence"/>
</dbReference>
<reference evidence="2 3" key="1">
    <citation type="submission" date="2016-11" db="EMBL/GenBank/DDBJ databases">
        <authorList>
            <person name="Jaros S."/>
            <person name="Januszkiewicz K."/>
            <person name="Wedrychowicz H."/>
        </authorList>
    </citation>
    <scope>NUCLEOTIDE SEQUENCE [LARGE SCALE GENOMIC DNA]</scope>
    <source>
        <strain evidence="2 3">DSM 46144</strain>
    </source>
</reference>
<accession>A0A1M7QT26</accession>
<sequence>MTDPRFFKSSYSGGSGGNCVECAYGSDSVLVRDSKDRSGTVLSFGRQTWAAFLDGARRGTFDRQA</sequence>
<dbReference type="EMBL" id="FRCS01000005">
    <property type="protein sequence ID" value="SHN34926.1"/>
    <property type="molecule type" value="Genomic_DNA"/>
</dbReference>
<name>A0A1M7QT26_9ACTN</name>